<dbReference type="InterPro" id="IPR002347">
    <property type="entry name" value="SDR_fam"/>
</dbReference>
<keyword evidence="1" id="KW-0560">Oxidoreductase</keyword>
<dbReference type="Pfam" id="PF00106">
    <property type="entry name" value="adh_short"/>
    <property type="match status" value="1"/>
</dbReference>
<dbReference type="PRINTS" id="PR00080">
    <property type="entry name" value="SDRFAMILY"/>
</dbReference>
<dbReference type="PANTHER" id="PTHR43157:SF31">
    <property type="entry name" value="PHOSPHATIDYLINOSITOL-GLYCAN BIOSYNTHESIS CLASS F PROTEIN"/>
    <property type="match status" value="1"/>
</dbReference>
<comment type="similarity">
    <text evidence="2">Belongs to the short-chain dehydrogenases/reductases (SDR) family.</text>
</comment>
<dbReference type="InterPro" id="IPR036291">
    <property type="entry name" value="NAD(P)-bd_dom_sf"/>
</dbReference>
<dbReference type="EMBL" id="JAPCKK010000017">
    <property type="protein sequence ID" value="MDP4097956.1"/>
    <property type="molecule type" value="Genomic_DNA"/>
</dbReference>
<gene>
    <name evidence="3" type="ORF">OIN60_14430</name>
</gene>
<proteinExistence type="inferred from homology"/>
<dbReference type="Proteomes" id="UP001241848">
    <property type="component" value="Unassembled WGS sequence"/>
</dbReference>
<reference evidence="3 4" key="1">
    <citation type="submission" date="2022-10" db="EMBL/GenBank/DDBJ databases">
        <title>Paenibacillus description and whole genome data of maize root bacterial community.</title>
        <authorList>
            <person name="Marton D."/>
            <person name="Farkas M."/>
            <person name="Cserhati M."/>
        </authorList>
    </citation>
    <scope>NUCLEOTIDE SEQUENCE [LARGE SCALE GENOMIC DNA]</scope>
    <source>
        <strain evidence="3 4">P96</strain>
    </source>
</reference>
<sequence length="309" mass="33620">MTTPWTEDHMPDQTGRVAIVTGSNSGIGWEAARALAIKGATVIMACRSIAKANPAADRIRALKPSGKVIVMALDLGDLASVHAFATAFRQNYQRLDLLINNAGVAHPPYRKTAQGFEQQFGINHLGHFALTGLLLDRLNATPGARIVTVSSISHRSGIIHFDNLNWERKYKPAHAYAQSKLANLLFTYELQRRLVTAGQSTLAVAVHPGWSATNALRHSSFMRRLNPIFAQTSKMGVLPTLYAATAPDVRGGDFFGPSSLELRGSPEKVASSTRSHDEAVARRLWTVSEELTQVKYALAPAAVFDEDLP</sequence>
<evidence type="ECO:0000313" key="3">
    <source>
        <dbReference type="EMBL" id="MDP4097956.1"/>
    </source>
</evidence>
<evidence type="ECO:0000256" key="2">
    <source>
        <dbReference type="RuleBase" id="RU000363"/>
    </source>
</evidence>
<dbReference type="NCBIfam" id="NF004846">
    <property type="entry name" value="PRK06197.1"/>
    <property type="match status" value="1"/>
</dbReference>
<dbReference type="SUPFAM" id="SSF51735">
    <property type="entry name" value="NAD(P)-binding Rossmann-fold domains"/>
    <property type="match status" value="1"/>
</dbReference>
<name>A0ABT9FT95_9BACL</name>
<dbReference type="CDD" id="cd05327">
    <property type="entry name" value="retinol-DH_like_SDR_c_like"/>
    <property type="match status" value="1"/>
</dbReference>
<accession>A0ABT9FT95</accession>
<organism evidence="3 4">
    <name type="scientific">Paenibacillus zeirhizosphaerae</name>
    <dbReference type="NCBI Taxonomy" id="2987519"/>
    <lineage>
        <taxon>Bacteria</taxon>
        <taxon>Bacillati</taxon>
        <taxon>Bacillota</taxon>
        <taxon>Bacilli</taxon>
        <taxon>Bacillales</taxon>
        <taxon>Paenibacillaceae</taxon>
        <taxon>Paenibacillus</taxon>
    </lineage>
</organism>
<evidence type="ECO:0000256" key="1">
    <source>
        <dbReference type="ARBA" id="ARBA00023002"/>
    </source>
</evidence>
<comment type="caution">
    <text evidence="3">The sequence shown here is derived from an EMBL/GenBank/DDBJ whole genome shotgun (WGS) entry which is preliminary data.</text>
</comment>
<keyword evidence="4" id="KW-1185">Reference proteome</keyword>
<dbReference type="PANTHER" id="PTHR43157">
    <property type="entry name" value="PHOSPHATIDYLINOSITOL-GLYCAN BIOSYNTHESIS CLASS F PROTEIN-RELATED"/>
    <property type="match status" value="1"/>
</dbReference>
<dbReference type="RefSeq" id="WP_305755582.1">
    <property type="nucleotide sequence ID" value="NZ_JAPCKK010000017.1"/>
</dbReference>
<protein>
    <submittedName>
        <fullName evidence="3">Oxidoreductase</fullName>
    </submittedName>
</protein>
<dbReference type="Gene3D" id="3.40.50.720">
    <property type="entry name" value="NAD(P)-binding Rossmann-like Domain"/>
    <property type="match status" value="1"/>
</dbReference>
<evidence type="ECO:0000313" key="4">
    <source>
        <dbReference type="Proteomes" id="UP001241848"/>
    </source>
</evidence>
<dbReference type="PRINTS" id="PR00081">
    <property type="entry name" value="GDHRDH"/>
</dbReference>